<dbReference type="EMBL" id="OZ019899">
    <property type="protein sequence ID" value="CAK9231743.1"/>
    <property type="molecule type" value="Genomic_DNA"/>
</dbReference>
<evidence type="ECO:0000256" key="1">
    <source>
        <dbReference type="SAM" id="MobiDB-lite"/>
    </source>
</evidence>
<name>A0ABP0UXU8_9BRYO</name>
<keyword evidence="3" id="KW-1185">Reference proteome</keyword>
<reference evidence="2" key="1">
    <citation type="submission" date="2024-02" db="EMBL/GenBank/DDBJ databases">
        <authorList>
            <consortium name="ELIXIR-Norway"/>
            <consortium name="Elixir Norway"/>
        </authorList>
    </citation>
    <scope>NUCLEOTIDE SEQUENCE</scope>
</reference>
<sequence>MKNDQKETLVLSKNKALPSLPLSIRLSGPRETEETKWDPNSAWPELMQRIELELEEKVLRLKLSIVERPQLEWIWHEEQSRGGIECTILAHIDTRASALSIQNKKHLHWKALDAIPNMNNKVEFVAAAHNLLKKVDAGNTSRQAFNNKAASILASPQAAKKKRFTKLDLSRVSSPLEISGTLFQEDKTGAREGPRHTPPDESNLTGSFSQPVARSKLTYD</sequence>
<gene>
    <name evidence="2" type="ORF">CSSPTR1EN2_LOCUS20910</name>
</gene>
<organism evidence="2 3">
    <name type="scientific">Sphagnum troendelagicum</name>
    <dbReference type="NCBI Taxonomy" id="128251"/>
    <lineage>
        <taxon>Eukaryota</taxon>
        <taxon>Viridiplantae</taxon>
        <taxon>Streptophyta</taxon>
        <taxon>Embryophyta</taxon>
        <taxon>Bryophyta</taxon>
        <taxon>Sphagnophytina</taxon>
        <taxon>Sphagnopsida</taxon>
        <taxon>Sphagnales</taxon>
        <taxon>Sphagnaceae</taxon>
        <taxon>Sphagnum</taxon>
    </lineage>
</organism>
<proteinExistence type="predicted"/>
<feature type="compositionally biased region" description="Polar residues" evidence="1">
    <location>
        <begin position="200"/>
        <end position="212"/>
    </location>
</feature>
<dbReference type="Proteomes" id="UP001497512">
    <property type="component" value="Chromosome 7"/>
</dbReference>
<evidence type="ECO:0000313" key="3">
    <source>
        <dbReference type="Proteomes" id="UP001497512"/>
    </source>
</evidence>
<evidence type="ECO:0000313" key="2">
    <source>
        <dbReference type="EMBL" id="CAK9231743.1"/>
    </source>
</evidence>
<feature type="region of interest" description="Disordered" evidence="1">
    <location>
        <begin position="180"/>
        <end position="220"/>
    </location>
</feature>
<accession>A0ABP0UXU8</accession>
<feature type="compositionally biased region" description="Basic and acidic residues" evidence="1">
    <location>
        <begin position="184"/>
        <end position="199"/>
    </location>
</feature>
<protein>
    <submittedName>
        <fullName evidence="2">Uncharacterized protein</fullName>
    </submittedName>
</protein>